<comment type="caution">
    <text evidence="5">The sequence shown here is derived from an EMBL/GenBank/DDBJ whole genome shotgun (WGS) entry which is preliminary data.</text>
</comment>
<organism evidence="5 6">
    <name type="scientific">Kitasatospora paranensis</name>
    <dbReference type="NCBI Taxonomy" id="258053"/>
    <lineage>
        <taxon>Bacteria</taxon>
        <taxon>Bacillati</taxon>
        <taxon>Actinomycetota</taxon>
        <taxon>Actinomycetes</taxon>
        <taxon>Kitasatosporales</taxon>
        <taxon>Streptomycetaceae</taxon>
        <taxon>Kitasatospora</taxon>
    </lineage>
</organism>
<gene>
    <name evidence="5" type="ORF">ACFQMG_32450</name>
</gene>
<feature type="region of interest" description="Disordered" evidence="2">
    <location>
        <begin position="356"/>
        <end position="430"/>
    </location>
</feature>
<dbReference type="PANTHER" id="PTHR33392">
    <property type="entry name" value="POLYISOPRENYL-TEICHOIC ACID--PEPTIDOGLYCAN TEICHOIC ACID TRANSFERASE TAGU"/>
    <property type="match status" value="1"/>
</dbReference>
<evidence type="ECO:0000256" key="2">
    <source>
        <dbReference type="SAM" id="MobiDB-lite"/>
    </source>
</evidence>
<evidence type="ECO:0000256" key="1">
    <source>
        <dbReference type="ARBA" id="ARBA00006068"/>
    </source>
</evidence>
<evidence type="ECO:0000313" key="6">
    <source>
        <dbReference type="Proteomes" id="UP001596435"/>
    </source>
</evidence>
<feature type="transmembrane region" description="Helical" evidence="3">
    <location>
        <begin position="23"/>
        <end position="43"/>
    </location>
</feature>
<protein>
    <submittedName>
        <fullName evidence="5">LCP family protein</fullName>
    </submittedName>
</protein>
<keyword evidence="6" id="KW-1185">Reference proteome</keyword>
<reference evidence="6" key="1">
    <citation type="journal article" date="2019" name="Int. J. Syst. Evol. Microbiol.">
        <title>The Global Catalogue of Microorganisms (GCM) 10K type strain sequencing project: providing services to taxonomists for standard genome sequencing and annotation.</title>
        <authorList>
            <consortium name="The Broad Institute Genomics Platform"/>
            <consortium name="The Broad Institute Genome Sequencing Center for Infectious Disease"/>
            <person name="Wu L."/>
            <person name="Ma J."/>
        </authorList>
    </citation>
    <scope>NUCLEOTIDE SEQUENCE [LARGE SCALE GENOMIC DNA]</scope>
    <source>
        <strain evidence="6">CGMCC 1.12859</strain>
    </source>
</reference>
<dbReference type="PANTHER" id="PTHR33392:SF6">
    <property type="entry name" value="POLYISOPRENYL-TEICHOIC ACID--PEPTIDOGLYCAN TEICHOIC ACID TRANSFERASE TAGU"/>
    <property type="match status" value="1"/>
</dbReference>
<name>A0ABW2G6X1_9ACTN</name>
<dbReference type="Gene3D" id="3.40.630.190">
    <property type="entry name" value="LCP protein"/>
    <property type="match status" value="1"/>
</dbReference>
<keyword evidence="3" id="KW-1133">Transmembrane helix</keyword>
<keyword evidence="3" id="KW-0472">Membrane</keyword>
<dbReference type="InterPro" id="IPR050922">
    <property type="entry name" value="LytR/CpsA/Psr_CW_biosynth"/>
</dbReference>
<keyword evidence="3" id="KW-0812">Transmembrane</keyword>
<proteinExistence type="inferred from homology"/>
<feature type="compositionally biased region" description="Low complexity" evidence="2">
    <location>
        <begin position="356"/>
        <end position="418"/>
    </location>
</feature>
<dbReference type="RefSeq" id="WP_380232684.1">
    <property type="nucleotide sequence ID" value="NZ_JBHSVH010000002.1"/>
</dbReference>
<comment type="similarity">
    <text evidence="1">Belongs to the LytR/CpsA/Psr (LCP) family.</text>
</comment>
<dbReference type="Pfam" id="PF03816">
    <property type="entry name" value="LytR_cpsA_psr"/>
    <property type="match status" value="1"/>
</dbReference>
<evidence type="ECO:0000313" key="5">
    <source>
        <dbReference type="EMBL" id="MFC7184273.1"/>
    </source>
</evidence>
<dbReference type="NCBIfam" id="TIGR00350">
    <property type="entry name" value="lytR_cpsA_psr"/>
    <property type="match status" value="1"/>
</dbReference>
<evidence type="ECO:0000259" key="4">
    <source>
        <dbReference type="Pfam" id="PF03816"/>
    </source>
</evidence>
<dbReference type="InterPro" id="IPR004474">
    <property type="entry name" value="LytR_CpsA_psr"/>
</dbReference>
<evidence type="ECO:0000256" key="3">
    <source>
        <dbReference type="SAM" id="Phobius"/>
    </source>
</evidence>
<feature type="domain" description="Cell envelope-related transcriptional attenuator" evidence="4">
    <location>
        <begin position="102"/>
        <end position="271"/>
    </location>
</feature>
<accession>A0ABW2G6X1</accession>
<dbReference type="EMBL" id="JBHTAJ010000095">
    <property type="protein sequence ID" value="MFC7184273.1"/>
    <property type="molecule type" value="Genomic_DNA"/>
</dbReference>
<sequence length="430" mass="44201">MADTGSGRPAPTGGTVRRRRRALVVWSVVGTVVVAALAGGLLYERLNGSIHTFSGDGVSRDRPVAAGPDADGRTPVNVLLIGSDSRDGANRDLGGGEVGGARSDTTILLHVYADHRHAVGVSIPRDALVDIPSCRLPDGGWTAPRTGEMFNSAFSLGDSGRGNPACTQNTVEQLTGLRIDHTAVVDFRGFAAMADAVGGVEVCLPHAVTERDLDPGLPYQGREIFAAGRQRVAGQSAVDYVRLRHGLGDGSDIGRTKRQQAFLSSLLRQVKGAGMDPATLLPLAEAASRALTVDPGLGSVQKLVSFAASLRNLPLHDVAFVTAPWRYQGARVALLQPDADRLWRALRADRALDAPEAPGAAAQTAAPTAGAVPPTAAAPADTVPADPADPADPAVTAAGGMSTPAPAAPSGPGRAPRTADTDLCADVSYG</sequence>
<dbReference type="Proteomes" id="UP001596435">
    <property type="component" value="Unassembled WGS sequence"/>
</dbReference>